<accession>F4KJW9</accession>
<protein>
    <submittedName>
        <fullName evidence="1">Uncharacterized protein</fullName>
    </submittedName>
</protein>
<evidence type="ECO:0000313" key="1">
    <source>
        <dbReference type="EMBL" id="AEE12694.1"/>
    </source>
</evidence>
<organism evidence="1 2">
    <name type="scientific">Porphyromonas asaccharolytica (strain ATCC 25260 / DSM 20707 / BCRC 10618 / CCUG 7834 / JCM 6326 / LMG 13178 / VPI 4198 / B440)</name>
    <name type="common">Bacteroides asaccharolyticus</name>
    <dbReference type="NCBI Taxonomy" id="879243"/>
    <lineage>
        <taxon>Bacteria</taxon>
        <taxon>Pseudomonadati</taxon>
        <taxon>Bacteroidota</taxon>
        <taxon>Bacteroidia</taxon>
        <taxon>Bacteroidales</taxon>
        <taxon>Porphyromonadaceae</taxon>
        <taxon>Porphyromonas</taxon>
    </lineage>
</organism>
<sequence>MVGLFPHFILSILLPLRMTLGSTTMQHFTIKTLLLQLLLLLGATYTMAQVRAITSNGDEVMLYPNGTWEYISRQPNPYDYQEPSATVGAGISGRHIGVIVRKQLLFVLRDGVLEDVIVYDTKGQPAYSYREGVYQLPYGWQVRYEPLSDRVAQFGPYTFKYQMLSDRLERVGTCEIDYEMFSDRIRRIGGHEIRYNSFSNLIRGVGKIEILYDAFNERVTGLRGQDPNLEIYFMRDGKNCPLPLL</sequence>
<proteinExistence type="predicted"/>
<reference evidence="2" key="1">
    <citation type="submission" date="2011-04" db="EMBL/GenBank/DDBJ databases">
        <title>The complete genome of Porphyromonas asaccharolytica DSM 20707.</title>
        <authorList>
            <person name="Lucas S."/>
            <person name="Han J."/>
            <person name="Lapidus A."/>
            <person name="Bruce D."/>
            <person name="Goodwin L."/>
            <person name="Pitluck S."/>
            <person name="Peters L."/>
            <person name="Kyrpides N."/>
            <person name="Mavromatis K."/>
            <person name="Ivanova N."/>
            <person name="Ovchinnikova G."/>
            <person name="Pagani I."/>
            <person name="Lu M."/>
            <person name="Detter J.C."/>
            <person name="Tapia R."/>
            <person name="Han C."/>
            <person name="Land M."/>
            <person name="Hauser L."/>
            <person name="Markowitz V."/>
            <person name="Cheng J.-F."/>
            <person name="Hugenholtz P."/>
            <person name="Woyke T."/>
            <person name="Wu D."/>
            <person name="Gronow S."/>
            <person name="Wellnitz S."/>
            <person name="Brambilla E."/>
            <person name="Klenk H.-P."/>
            <person name="Eisen J.A."/>
        </authorList>
    </citation>
    <scope>NUCLEOTIDE SEQUENCE [LARGE SCALE GENOMIC DNA]</scope>
    <source>
        <strain evidence="2">ATCC 25260 / DSM 20707 / VPI 4198</strain>
    </source>
</reference>
<dbReference type="OrthoDB" id="6400696at2"/>
<dbReference type="KEGG" id="pah:Poras_0747"/>
<name>F4KJW9_PORAD</name>
<dbReference type="STRING" id="879243.Poras_0747"/>
<dbReference type="AlphaFoldDB" id="F4KJW9"/>
<dbReference type="HOGENOM" id="CLU_1132809_0_0_10"/>
<dbReference type="EMBL" id="CP002689">
    <property type="protein sequence ID" value="AEE12694.1"/>
    <property type="molecule type" value="Genomic_DNA"/>
</dbReference>
<keyword evidence="2" id="KW-1185">Reference proteome</keyword>
<evidence type="ECO:0000313" key="2">
    <source>
        <dbReference type="Proteomes" id="UP000006545"/>
    </source>
</evidence>
<gene>
    <name evidence="1" type="ordered locus">Poras_0747</name>
</gene>
<dbReference type="Proteomes" id="UP000006545">
    <property type="component" value="Chromosome"/>
</dbReference>